<evidence type="ECO:0000256" key="4">
    <source>
        <dbReference type="ARBA" id="ARBA00023015"/>
    </source>
</evidence>
<sequence>MGKGFLFFRLICMVMVCLPTLQAQEALSFRFKKLYTGQSLSSGDIQAIFQDVDGYMWLGTSNGLNRFDGSRLRRYFADEHDSSTISSNSISKIYPGPAGNLWFKDAERIVNVYLKDKEIFARDMEKFAARYQLRSAVITKVFEDSKKRYWFLHPFEGITLLDSSLQEARYFFSKTSEDGTIGSNLVTDIQEDSEGNFWLVHANGWIDILSGANLRVKKRLSLLDESEILQNYIFELVLDQSGDAWVFCPDFPLGLFHISGKTWQVQAIREDSEGIRLNNPLVKSVLEYAPGEIWVGTDHGGINIIDTQSNNVHYVLNRPESSLALSHNAVYVLFKDASGVVWVGTHKRGVDLYHPNLDRFGLLRRDIDPENPLPINDVNAIEEDPSGSLIVGSNGGGLWRYDSKSGTYLDVSQWPNDTGPVPDSDVVVVDLYSDRSGTLWIGTYQRGLYAYDGKNFTHYEAQIGKPDALQDNNIWKIFEDSAGRFWIGTLRKGLFLFDKASGTFTQCSPEDMGIALNNQYITAITEDNSGNIWVGGSLGIDIFHPEKGYQRYFPGNSTDPSGFSHSNVSDMFRDRYGIIWISTGQGLFYVEETADSFHVFDQSNGLKNDFLVSLVPDKQGNLWLSSNDGLIQAEVDRSATALSLSFRFFTSGDGLQGDSFNKNAAYLSSDGRVYFGGVDGITYLHPETFPFFDAEPQVVFSDFRLFNQTVAVNERVNGRVLLDKPLNVSRSVQLTHHENIFSVSFSSLNYLNPEKSSFLYRLEGFSKEWIAVETSPFEVTFTNLDPGNYTLQVKASSIDGAWGAKVANLDIEILAPFWQTPLAFGMYGLVLVICIASSWQWFVYRERQRLSRLEEIKENKRLAELDQMKSRFFTNVSHEFRTPLTLILAPVEKLVTDTPDGPVRFQLQTVQKNARKLLTLVNQLLEIRKVENEQLELQTAEADLVTFLEEQVHAFRSLAIQRQIGLTFSSNVRNIPTVFDGEKMERILYNLLSNAFKFTPAEGEINVSLDFKQHSLSGGWAAICVRDSGPGIARDQLDRIFERYVTLSSSENQGTGIGLSLVQEYAKLHGGSARAESIPGQGAAIIVSLPLILREGYLVWEEFFMDTGKEELISSGSGQAEQDRPSLLLVEDNPDLREYLAEVLRDSYIIDQAANGKEALAIALRKIPDIILSDVLMPEMDGVALCQAIKTTIKTSHVPVVLLTAKTAEEDHLLGLQSGCNLYLEKPFNLEIVRSSLANLLRERERLQQHYRKLITVKTSEAELESLDDRLIRNAVLQVEKEIDNPDFSVETLSKLLGMSRVHLYKKINSLTGQTPLEFIRSIRLQRAAQLLVTNRFTVSEVAYKVGYNNAKYFSKHFKANYGKIPSHYQKENEDN</sequence>
<dbReference type="SMART" id="SM00387">
    <property type="entry name" value="HATPase_c"/>
    <property type="match status" value="1"/>
</dbReference>
<dbReference type="InterPro" id="IPR036890">
    <property type="entry name" value="HATPase_C_sf"/>
</dbReference>
<dbReference type="CDD" id="cd00082">
    <property type="entry name" value="HisKA"/>
    <property type="match status" value="1"/>
</dbReference>
<dbReference type="SUPFAM" id="SSF55874">
    <property type="entry name" value="ATPase domain of HSP90 chaperone/DNA topoisomerase II/histidine kinase"/>
    <property type="match status" value="1"/>
</dbReference>
<dbReference type="CDD" id="cd00075">
    <property type="entry name" value="HATPase"/>
    <property type="match status" value="1"/>
</dbReference>
<dbReference type="Proteomes" id="UP000199403">
    <property type="component" value="Unassembled WGS sequence"/>
</dbReference>
<dbReference type="Pfam" id="PF12833">
    <property type="entry name" value="HTH_18"/>
    <property type="match status" value="1"/>
</dbReference>
<dbReference type="EMBL" id="FNZH01000001">
    <property type="protein sequence ID" value="SEI76951.1"/>
    <property type="molecule type" value="Genomic_DNA"/>
</dbReference>
<dbReference type="SMART" id="SM00342">
    <property type="entry name" value="HTH_ARAC"/>
    <property type="match status" value="1"/>
</dbReference>
<dbReference type="InterPro" id="IPR004358">
    <property type="entry name" value="Sig_transdc_His_kin-like_C"/>
</dbReference>
<accession>A0A1H6TAC9</accession>
<dbReference type="GO" id="GO:0043565">
    <property type="term" value="F:sequence-specific DNA binding"/>
    <property type="evidence" value="ECO:0007669"/>
    <property type="project" value="InterPro"/>
</dbReference>
<dbReference type="InterPro" id="IPR011006">
    <property type="entry name" value="CheY-like_superfamily"/>
</dbReference>
<evidence type="ECO:0000256" key="5">
    <source>
        <dbReference type="ARBA" id="ARBA00023163"/>
    </source>
</evidence>
<dbReference type="InterPro" id="IPR036097">
    <property type="entry name" value="HisK_dim/P_sf"/>
</dbReference>
<dbReference type="SUPFAM" id="SSF52172">
    <property type="entry name" value="CheY-like"/>
    <property type="match status" value="1"/>
</dbReference>
<keyword evidence="13" id="KW-1185">Reference proteome</keyword>
<dbReference type="Gene3D" id="3.30.565.10">
    <property type="entry name" value="Histidine kinase-like ATPase, C-terminal domain"/>
    <property type="match status" value="1"/>
</dbReference>
<comment type="catalytic activity">
    <reaction evidence="1">
        <text>ATP + protein L-histidine = ADP + protein N-phospho-L-histidine.</text>
        <dbReference type="EC" id="2.7.13.3"/>
    </reaction>
</comment>
<feature type="domain" description="Histidine kinase" evidence="10">
    <location>
        <begin position="875"/>
        <end position="1093"/>
    </location>
</feature>
<dbReference type="SMART" id="SM00448">
    <property type="entry name" value="REC"/>
    <property type="match status" value="1"/>
</dbReference>
<evidence type="ECO:0000256" key="3">
    <source>
        <dbReference type="ARBA" id="ARBA00022553"/>
    </source>
</evidence>
<dbReference type="GO" id="GO:0003700">
    <property type="term" value="F:DNA-binding transcription factor activity"/>
    <property type="evidence" value="ECO:0007669"/>
    <property type="project" value="InterPro"/>
</dbReference>
<dbReference type="Gene3D" id="1.10.10.60">
    <property type="entry name" value="Homeodomain-like"/>
    <property type="match status" value="1"/>
</dbReference>
<dbReference type="Pfam" id="PF07494">
    <property type="entry name" value="Reg_prop"/>
    <property type="match status" value="6"/>
</dbReference>
<dbReference type="SUPFAM" id="SSF63829">
    <property type="entry name" value="Calcium-dependent phosphotriesterase"/>
    <property type="match status" value="3"/>
</dbReference>
<name>A0A1H6TAC9_9BACT</name>
<dbReference type="PROSITE" id="PS01124">
    <property type="entry name" value="HTH_ARAC_FAMILY_2"/>
    <property type="match status" value="1"/>
</dbReference>
<dbReference type="InterPro" id="IPR011110">
    <property type="entry name" value="Reg_prop"/>
</dbReference>
<evidence type="ECO:0000259" key="9">
    <source>
        <dbReference type="PROSITE" id="PS01124"/>
    </source>
</evidence>
<dbReference type="InterPro" id="IPR001789">
    <property type="entry name" value="Sig_transdc_resp-reg_receiver"/>
</dbReference>
<dbReference type="SUPFAM" id="SSF46689">
    <property type="entry name" value="Homeodomain-like"/>
    <property type="match status" value="1"/>
</dbReference>
<evidence type="ECO:0000259" key="11">
    <source>
        <dbReference type="PROSITE" id="PS50110"/>
    </source>
</evidence>
<dbReference type="InterPro" id="IPR015943">
    <property type="entry name" value="WD40/YVTN_repeat-like_dom_sf"/>
</dbReference>
<proteinExistence type="predicted"/>
<feature type="signal peptide" evidence="8">
    <location>
        <begin position="1"/>
        <end position="23"/>
    </location>
</feature>
<dbReference type="RefSeq" id="WP_092168252.1">
    <property type="nucleotide sequence ID" value="NZ_FNZH01000001.1"/>
</dbReference>
<dbReference type="Pfam" id="PF02518">
    <property type="entry name" value="HATPase_c"/>
    <property type="match status" value="1"/>
</dbReference>
<dbReference type="Pfam" id="PF07495">
    <property type="entry name" value="Y_Y_Y"/>
    <property type="match status" value="1"/>
</dbReference>
<dbReference type="PANTHER" id="PTHR43547:SF2">
    <property type="entry name" value="HYBRID SIGNAL TRANSDUCTION HISTIDINE KINASE C"/>
    <property type="match status" value="1"/>
</dbReference>
<evidence type="ECO:0000313" key="12">
    <source>
        <dbReference type="EMBL" id="SEI76951.1"/>
    </source>
</evidence>
<protein>
    <recommendedName>
        <fullName evidence="2">histidine kinase</fullName>
        <ecNumber evidence="2">2.7.13.3</ecNumber>
    </recommendedName>
</protein>
<reference evidence="13" key="1">
    <citation type="submission" date="2016-10" db="EMBL/GenBank/DDBJ databases">
        <authorList>
            <person name="Varghese N."/>
            <person name="Submissions S."/>
        </authorList>
    </citation>
    <scope>NUCLEOTIDE SEQUENCE [LARGE SCALE GENOMIC DNA]</scope>
    <source>
        <strain evidence="13">IBRC-M 10761</strain>
    </source>
</reference>
<dbReference type="SMART" id="SM00388">
    <property type="entry name" value="HisKA"/>
    <property type="match status" value="1"/>
</dbReference>
<dbReference type="SUPFAM" id="SSF47384">
    <property type="entry name" value="Homodimeric domain of signal transducing histidine kinase"/>
    <property type="match status" value="1"/>
</dbReference>
<evidence type="ECO:0000313" key="13">
    <source>
        <dbReference type="Proteomes" id="UP000199403"/>
    </source>
</evidence>
<dbReference type="OrthoDB" id="9806995at2"/>
<dbReference type="PROSITE" id="PS50110">
    <property type="entry name" value="RESPONSE_REGULATORY"/>
    <property type="match status" value="1"/>
</dbReference>
<dbReference type="EC" id="2.7.13.3" evidence="2"/>
<dbReference type="InterPro" id="IPR011123">
    <property type="entry name" value="Y_Y_Y"/>
</dbReference>
<feature type="modified residue" description="4-aspartylphosphate" evidence="6">
    <location>
        <position position="1174"/>
    </location>
</feature>
<dbReference type="InterPro" id="IPR009057">
    <property type="entry name" value="Homeodomain-like_sf"/>
</dbReference>
<keyword evidence="5" id="KW-0804">Transcription</keyword>
<dbReference type="STRING" id="1416801.SAMN05192553_101204"/>
<organism evidence="12 13">
    <name type="scientific">Cyclobacterium xiamenense</name>
    <dbReference type="NCBI Taxonomy" id="1297121"/>
    <lineage>
        <taxon>Bacteria</taxon>
        <taxon>Pseudomonadati</taxon>
        <taxon>Bacteroidota</taxon>
        <taxon>Cytophagia</taxon>
        <taxon>Cytophagales</taxon>
        <taxon>Cyclobacteriaceae</taxon>
        <taxon>Cyclobacterium</taxon>
    </lineage>
</organism>
<keyword evidence="3 6" id="KW-0597">Phosphoprotein</keyword>
<feature type="domain" description="Response regulatory" evidence="11">
    <location>
        <begin position="1126"/>
        <end position="1241"/>
    </location>
</feature>
<dbReference type="InterPro" id="IPR003661">
    <property type="entry name" value="HisK_dim/P_dom"/>
</dbReference>
<keyword evidence="12" id="KW-0808">Transferase</keyword>
<dbReference type="Gene3D" id="2.60.40.10">
    <property type="entry name" value="Immunoglobulins"/>
    <property type="match status" value="1"/>
</dbReference>
<dbReference type="Gene3D" id="2.130.10.10">
    <property type="entry name" value="YVTN repeat-like/Quinoprotein amine dehydrogenase"/>
    <property type="match status" value="2"/>
</dbReference>
<dbReference type="PROSITE" id="PS50109">
    <property type="entry name" value="HIS_KIN"/>
    <property type="match status" value="1"/>
</dbReference>
<evidence type="ECO:0000256" key="8">
    <source>
        <dbReference type="SAM" id="SignalP"/>
    </source>
</evidence>
<feature type="domain" description="HTH araC/xylS-type" evidence="9">
    <location>
        <begin position="1273"/>
        <end position="1372"/>
    </location>
</feature>
<feature type="coiled-coil region" evidence="7">
    <location>
        <begin position="1230"/>
        <end position="1257"/>
    </location>
</feature>
<dbReference type="CDD" id="cd17574">
    <property type="entry name" value="REC_OmpR"/>
    <property type="match status" value="1"/>
</dbReference>
<dbReference type="Pfam" id="PF00072">
    <property type="entry name" value="Response_reg"/>
    <property type="match status" value="1"/>
</dbReference>
<keyword evidence="4" id="KW-0805">Transcription regulation</keyword>
<dbReference type="GO" id="GO:0000155">
    <property type="term" value="F:phosphorelay sensor kinase activity"/>
    <property type="evidence" value="ECO:0007669"/>
    <property type="project" value="InterPro"/>
</dbReference>
<keyword evidence="7" id="KW-0175">Coiled coil</keyword>
<dbReference type="InterPro" id="IPR013783">
    <property type="entry name" value="Ig-like_fold"/>
</dbReference>
<dbReference type="Pfam" id="PF00512">
    <property type="entry name" value="HisKA"/>
    <property type="match status" value="1"/>
</dbReference>
<dbReference type="InterPro" id="IPR003594">
    <property type="entry name" value="HATPase_dom"/>
</dbReference>
<evidence type="ECO:0000256" key="6">
    <source>
        <dbReference type="PROSITE-ProRule" id="PRU00169"/>
    </source>
</evidence>
<gene>
    <name evidence="12" type="ORF">SAMN05192553_101204</name>
</gene>
<dbReference type="FunFam" id="1.10.287.130:FF:000045">
    <property type="entry name" value="Two-component system sensor histidine kinase/response regulator"/>
    <property type="match status" value="1"/>
</dbReference>
<evidence type="ECO:0000256" key="7">
    <source>
        <dbReference type="SAM" id="Coils"/>
    </source>
</evidence>
<dbReference type="PRINTS" id="PR00344">
    <property type="entry name" value="BCTRLSENSOR"/>
</dbReference>
<dbReference type="Gene3D" id="1.10.287.130">
    <property type="match status" value="1"/>
</dbReference>
<evidence type="ECO:0000256" key="1">
    <source>
        <dbReference type="ARBA" id="ARBA00000085"/>
    </source>
</evidence>
<dbReference type="PANTHER" id="PTHR43547">
    <property type="entry name" value="TWO-COMPONENT HISTIDINE KINASE"/>
    <property type="match status" value="1"/>
</dbReference>
<feature type="chain" id="PRO_5011777262" description="histidine kinase" evidence="8">
    <location>
        <begin position="24"/>
        <end position="1376"/>
    </location>
</feature>
<evidence type="ECO:0000259" key="10">
    <source>
        <dbReference type="PROSITE" id="PS50109"/>
    </source>
</evidence>
<dbReference type="Gene3D" id="3.40.50.2300">
    <property type="match status" value="1"/>
</dbReference>
<dbReference type="InterPro" id="IPR018060">
    <property type="entry name" value="HTH_AraC"/>
</dbReference>
<dbReference type="InterPro" id="IPR005467">
    <property type="entry name" value="His_kinase_dom"/>
</dbReference>
<keyword evidence="8" id="KW-0732">Signal</keyword>
<keyword evidence="12" id="KW-0418">Kinase</keyword>
<evidence type="ECO:0000256" key="2">
    <source>
        <dbReference type="ARBA" id="ARBA00012438"/>
    </source>
</evidence>